<dbReference type="PANTHER" id="PTHR43877:SF2">
    <property type="entry name" value="AMINOALKYLPHOSPHONATE N-ACETYLTRANSFERASE-RELATED"/>
    <property type="match status" value="1"/>
</dbReference>
<keyword evidence="1" id="KW-0808">Transferase</keyword>
<dbReference type="CDD" id="cd04301">
    <property type="entry name" value="NAT_SF"/>
    <property type="match status" value="1"/>
</dbReference>
<name>A0ABS3P2U5_9BACI</name>
<protein>
    <submittedName>
        <fullName evidence="4">GNAT family N-acetyltransferase</fullName>
    </submittedName>
</protein>
<organism evidence="4 5">
    <name type="scientific">Bacillus arachidis</name>
    <dbReference type="NCBI Taxonomy" id="2819290"/>
    <lineage>
        <taxon>Bacteria</taxon>
        <taxon>Bacillati</taxon>
        <taxon>Bacillota</taxon>
        <taxon>Bacilli</taxon>
        <taxon>Bacillales</taxon>
        <taxon>Bacillaceae</taxon>
        <taxon>Bacillus</taxon>
    </lineage>
</organism>
<dbReference type="EMBL" id="JAGDQJ010000024">
    <property type="protein sequence ID" value="MBO1627393.1"/>
    <property type="molecule type" value="Genomic_DNA"/>
</dbReference>
<sequence>MESHIRKATVNDIEALCSLTKELKGSNISHVDMQNRLQFVEMSPFDFLYVYEEDDVIFGFLGFRIRENLEDVTRYGEISIISVDLSARRKGIGQILMDYAEQLAKKHNCIGTWLVSGTQRKEAHPFYKKLGYEVNGYRFVKYF</sequence>
<dbReference type="Pfam" id="PF00583">
    <property type="entry name" value="Acetyltransf_1"/>
    <property type="match status" value="1"/>
</dbReference>
<keyword evidence="2" id="KW-0012">Acyltransferase</keyword>
<dbReference type="PANTHER" id="PTHR43877">
    <property type="entry name" value="AMINOALKYLPHOSPHONATE N-ACETYLTRANSFERASE-RELATED-RELATED"/>
    <property type="match status" value="1"/>
</dbReference>
<gene>
    <name evidence="4" type="ORF">J4P90_19575</name>
</gene>
<dbReference type="InterPro" id="IPR000182">
    <property type="entry name" value="GNAT_dom"/>
</dbReference>
<dbReference type="Gene3D" id="3.40.630.30">
    <property type="match status" value="1"/>
</dbReference>
<keyword evidence="5" id="KW-1185">Reference proteome</keyword>
<dbReference type="InterPro" id="IPR050832">
    <property type="entry name" value="Bact_Acetyltransf"/>
</dbReference>
<evidence type="ECO:0000256" key="1">
    <source>
        <dbReference type="ARBA" id="ARBA00022679"/>
    </source>
</evidence>
<evidence type="ECO:0000256" key="2">
    <source>
        <dbReference type="ARBA" id="ARBA00023315"/>
    </source>
</evidence>
<accession>A0ABS3P2U5</accession>
<dbReference type="Proteomes" id="UP000677611">
    <property type="component" value="Unassembled WGS sequence"/>
</dbReference>
<dbReference type="PROSITE" id="PS51186">
    <property type="entry name" value="GNAT"/>
    <property type="match status" value="1"/>
</dbReference>
<proteinExistence type="predicted"/>
<evidence type="ECO:0000259" key="3">
    <source>
        <dbReference type="PROSITE" id="PS51186"/>
    </source>
</evidence>
<dbReference type="InterPro" id="IPR016181">
    <property type="entry name" value="Acyl_CoA_acyltransferase"/>
</dbReference>
<evidence type="ECO:0000313" key="4">
    <source>
        <dbReference type="EMBL" id="MBO1627393.1"/>
    </source>
</evidence>
<dbReference type="RefSeq" id="WP_208018728.1">
    <property type="nucleotide sequence ID" value="NZ_JAGDQJ010000024.1"/>
</dbReference>
<comment type="caution">
    <text evidence="4">The sequence shown here is derived from an EMBL/GenBank/DDBJ whole genome shotgun (WGS) entry which is preliminary data.</text>
</comment>
<dbReference type="SUPFAM" id="SSF55729">
    <property type="entry name" value="Acyl-CoA N-acyltransferases (Nat)"/>
    <property type="match status" value="1"/>
</dbReference>
<evidence type="ECO:0000313" key="5">
    <source>
        <dbReference type="Proteomes" id="UP000677611"/>
    </source>
</evidence>
<feature type="domain" description="N-acetyltransferase" evidence="3">
    <location>
        <begin position="3"/>
        <end position="143"/>
    </location>
</feature>
<reference evidence="4 5" key="1">
    <citation type="submission" date="2021-03" db="EMBL/GenBank/DDBJ databases">
        <title>Identification of novel Bacillus strains.</title>
        <authorList>
            <person name="Xiao Z."/>
            <person name="Li Y."/>
            <person name="Shen J."/>
        </authorList>
    </citation>
    <scope>NUCLEOTIDE SEQUENCE [LARGE SCALE GENOMIC DNA]</scope>
    <source>
        <strain evidence="4 5">SY8</strain>
    </source>
</reference>